<dbReference type="AlphaFoldDB" id="A0A0N4ZYH7"/>
<protein>
    <submittedName>
        <fullName evidence="2">Uncharacterized protein</fullName>
    </submittedName>
</protein>
<dbReference type="Gene3D" id="3.30.300.20">
    <property type="match status" value="1"/>
</dbReference>
<reference evidence="2" key="1">
    <citation type="submission" date="2017-02" db="UniProtKB">
        <authorList>
            <consortium name="WormBaseParasite"/>
        </authorList>
    </citation>
    <scope>IDENTIFICATION</scope>
</reference>
<dbReference type="SUPFAM" id="SSF89919">
    <property type="entry name" value="Ribosome-binding factor A, RbfA"/>
    <property type="match status" value="1"/>
</dbReference>
<name>A0A0N4ZYH7_PARTI</name>
<accession>A0A0N4ZYH7</accession>
<dbReference type="InterPro" id="IPR000238">
    <property type="entry name" value="RbfA"/>
</dbReference>
<dbReference type="InterPro" id="IPR023799">
    <property type="entry name" value="RbfA_dom_sf"/>
</dbReference>
<dbReference type="InterPro" id="IPR039212">
    <property type="entry name" value="RBFA_mitochondrial"/>
</dbReference>
<dbReference type="STRING" id="131310.A0A0N4ZYH7"/>
<evidence type="ECO:0000313" key="1">
    <source>
        <dbReference type="Proteomes" id="UP000038045"/>
    </source>
</evidence>
<proteinExistence type="predicted"/>
<dbReference type="Pfam" id="PF02033">
    <property type="entry name" value="RBFA"/>
    <property type="match status" value="1"/>
</dbReference>
<dbReference type="Proteomes" id="UP000038045">
    <property type="component" value="Unplaced"/>
</dbReference>
<dbReference type="PANTHER" id="PTHR14725">
    <property type="entry name" value="RIBOSOME-BINDING FACTOR A, MITOCHONDRIAL-RELATED"/>
    <property type="match status" value="1"/>
</dbReference>
<keyword evidence="1" id="KW-1185">Reference proteome</keyword>
<evidence type="ECO:0000313" key="2">
    <source>
        <dbReference type="WBParaSite" id="PTRK_0001384700.1"/>
    </source>
</evidence>
<dbReference type="InterPro" id="IPR015946">
    <property type="entry name" value="KH_dom-like_a/b"/>
</dbReference>
<dbReference type="GO" id="GO:0006364">
    <property type="term" value="P:rRNA processing"/>
    <property type="evidence" value="ECO:0007669"/>
    <property type="project" value="InterPro"/>
</dbReference>
<dbReference type="PANTHER" id="PTHR14725:SF0">
    <property type="entry name" value="RIBOSOME-BINDING FACTOR A, MITOCHONDRIAL-RELATED"/>
    <property type="match status" value="1"/>
</dbReference>
<organism evidence="1 2">
    <name type="scientific">Parastrongyloides trichosuri</name>
    <name type="common">Possum-specific nematode worm</name>
    <dbReference type="NCBI Taxonomy" id="131310"/>
    <lineage>
        <taxon>Eukaryota</taxon>
        <taxon>Metazoa</taxon>
        <taxon>Ecdysozoa</taxon>
        <taxon>Nematoda</taxon>
        <taxon>Chromadorea</taxon>
        <taxon>Rhabditida</taxon>
        <taxon>Tylenchina</taxon>
        <taxon>Panagrolaimomorpha</taxon>
        <taxon>Strongyloidoidea</taxon>
        <taxon>Strongyloididae</taxon>
        <taxon>Parastrongyloides</taxon>
    </lineage>
</organism>
<sequence>MNIKFIRELSKLGRKPFPKTGRGKSISFTCRDIPRVNICMSRVFTRQHFLRFGTNTVLEDTMLMLETAKNSSQRKLSEKKKRQLGSLLEEHLYLISNEDPVMTSLNVMFTKVEITNNFDKIKAYWKCKGDETDVTTQNTLDSNSYIIWQKLCESFYHATLPKITFIPDKQHLIEEEMERLFRVADYGLNYKSAEKVITPLEIEEKVVDKKIPKFLLKKKKS</sequence>
<dbReference type="WBParaSite" id="PTRK_0001384700.1">
    <property type="protein sequence ID" value="PTRK_0001384700.1"/>
    <property type="gene ID" value="PTRK_0001384700"/>
</dbReference>